<organism evidence="7 8">
    <name type="scientific">Solanum tuberosum</name>
    <name type="common">Potato</name>
    <dbReference type="NCBI Taxonomy" id="4113"/>
    <lineage>
        <taxon>Eukaryota</taxon>
        <taxon>Viridiplantae</taxon>
        <taxon>Streptophyta</taxon>
        <taxon>Embryophyta</taxon>
        <taxon>Tracheophyta</taxon>
        <taxon>Spermatophyta</taxon>
        <taxon>Magnoliopsida</taxon>
        <taxon>eudicotyledons</taxon>
        <taxon>Gunneridae</taxon>
        <taxon>Pentapetalae</taxon>
        <taxon>asterids</taxon>
        <taxon>lamiids</taxon>
        <taxon>Solanales</taxon>
        <taxon>Solanaceae</taxon>
        <taxon>Solanoideae</taxon>
        <taxon>Solaneae</taxon>
        <taxon>Solanum</taxon>
    </lineage>
</organism>
<protein>
    <recommendedName>
        <fullName evidence="9">Protein kinase domain-containing protein</fullName>
    </recommendedName>
</protein>
<evidence type="ECO:0000256" key="3">
    <source>
        <dbReference type="ARBA" id="ARBA00022692"/>
    </source>
</evidence>
<keyword evidence="2" id="KW-0433">Leucine-rich repeat</keyword>
<dbReference type="InterPro" id="IPR011009">
    <property type="entry name" value="Kinase-like_dom_sf"/>
</dbReference>
<proteinExistence type="predicted"/>
<evidence type="ECO:0000313" key="7">
    <source>
        <dbReference type="EMBL" id="KAH0759845.1"/>
    </source>
</evidence>
<dbReference type="PANTHER" id="PTHR27008:SF611">
    <property type="entry name" value="RECEPTOR KINASE"/>
    <property type="match status" value="1"/>
</dbReference>
<evidence type="ECO:0000256" key="4">
    <source>
        <dbReference type="ARBA" id="ARBA00022737"/>
    </source>
</evidence>
<evidence type="ECO:0008006" key="9">
    <source>
        <dbReference type="Google" id="ProtNLM"/>
    </source>
</evidence>
<dbReference type="EMBL" id="JAIVGD010000015">
    <property type="protein sequence ID" value="KAH0759845.1"/>
    <property type="molecule type" value="Genomic_DNA"/>
</dbReference>
<dbReference type="InterPro" id="IPR051809">
    <property type="entry name" value="Plant_receptor-like_S/T_kinase"/>
</dbReference>
<evidence type="ECO:0000256" key="2">
    <source>
        <dbReference type="ARBA" id="ARBA00022614"/>
    </source>
</evidence>
<keyword evidence="6" id="KW-0472">Membrane</keyword>
<name>A0ABQ7V702_SOLTU</name>
<reference evidence="7 8" key="1">
    <citation type="journal article" date="2021" name="bioRxiv">
        <title>Chromosome-scale and haplotype-resolved genome assembly of a tetraploid potato cultivar.</title>
        <authorList>
            <person name="Sun H."/>
            <person name="Jiao W.-B."/>
            <person name="Krause K."/>
            <person name="Campoy J.A."/>
            <person name="Goel M."/>
            <person name="Folz-Donahue K."/>
            <person name="Kukat C."/>
            <person name="Huettel B."/>
            <person name="Schneeberger K."/>
        </authorList>
    </citation>
    <scope>NUCLEOTIDE SEQUENCE [LARGE SCALE GENOMIC DNA]</scope>
    <source>
        <strain evidence="7">SolTubOtavaFocal</strain>
        <tissue evidence="7">Leaves</tissue>
    </source>
</reference>
<dbReference type="Gene3D" id="3.30.200.20">
    <property type="entry name" value="Phosphorylase Kinase, domain 1"/>
    <property type="match status" value="1"/>
</dbReference>
<evidence type="ECO:0000313" key="8">
    <source>
        <dbReference type="Proteomes" id="UP000826656"/>
    </source>
</evidence>
<evidence type="ECO:0000256" key="5">
    <source>
        <dbReference type="ARBA" id="ARBA00022989"/>
    </source>
</evidence>
<dbReference type="PANTHER" id="PTHR27008">
    <property type="entry name" value="OS04G0122200 PROTEIN"/>
    <property type="match status" value="1"/>
</dbReference>
<keyword evidence="8" id="KW-1185">Reference proteome</keyword>
<evidence type="ECO:0000256" key="6">
    <source>
        <dbReference type="ARBA" id="ARBA00023136"/>
    </source>
</evidence>
<gene>
    <name evidence="7" type="ORF">KY290_023338</name>
</gene>
<evidence type="ECO:0000256" key="1">
    <source>
        <dbReference type="ARBA" id="ARBA00004370"/>
    </source>
</evidence>
<keyword evidence="5" id="KW-1133">Transmembrane helix</keyword>
<keyword evidence="3" id="KW-0812">Transmembrane</keyword>
<keyword evidence="4" id="KW-0677">Repeat</keyword>
<dbReference type="Proteomes" id="UP000826656">
    <property type="component" value="Unassembled WGS sequence"/>
</dbReference>
<sequence>MLHFGDNQFVEIFSNLKDQLEPEDRSKSARFYPNISYEELCTATGGFSAENLIGFCNFGTAYKGTFASDGTVVVVKVLKFQHEDFKENDFKALVFQFMQEKEIHEKSSCTILQRMNIIIDVAYALHCLNNECQTPMIHCD</sequence>
<dbReference type="SUPFAM" id="SSF56112">
    <property type="entry name" value="Protein kinase-like (PK-like)"/>
    <property type="match status" value="1"/>
</dbReference>
<accession>A0ABQ7V702</accession>
<comment type="subcellular location">
    <subcellularLocation>
        <location evidence="1">Membrane</location>
    </subcellularLocation>
</comment>
<comment type="caution">
    <text evidence="7">The sequence shown here is derived from an EMBL/GenBank/DDBJ whole genome shotgun (WGS) entry which is preliminary data.</text>
</comment>